<proteinExistence type="predicted"/>
<keyword evidence="2 4" id="KW-0472">Membrane</keyword>
<dbReference type="RefSeq" id="WP_244674170.1">
    <property type="nucleotide sequence ID" value="NZ_CP095046.1"/>
</dbReference>
<keyword evidence="7" id="KW-1185">Reference proteome</keyword>
<dbReference type="CDD" id="cd07185">
    <property type="entry name" value="OmpA_C-like"/>
    <property type="match status" value="1"/>
</dbReference>
<dbReference type="SUPFAM" id="SSF103088">
    <property type="entry name" value="OmpA-like"/>
    <property type="match status" value="1"/>
</dbReference>
<dbReference type="EMBL" id="CP095046">
    <property type="protein sequence ID" value="UOQ70752.1"/>
    <property type="molecule type" value="Genomic_DNA"/>
</dbReference>
<evidence type="ECO:0000256" key="2">
    <source>
        <dbReference type="ARBA" id="ARBA00023136"/>
    </source>
</evidence>
<evidence type="ECO:0000256" key="3">
    <source>
        <dbReference type="ARBA" id="ARBA00023237"/>
    </source>
</evidence>
<dbReference type="Proteomes" id="UP000831796">
    <property type="component" value="Chromosome"/>
</dbReference>
<dbReference type="AlphaFoldDB" id="A0A8T9Q1H7"/>
<dbReference type="Pfam" id="PF00691">
    <property type="entry name" value="OmpA"/>
    <property type="match status" value="1"/>
</dbReference>
<dbReference type="InterPro" id="IPR050330">
    <property type="entry name" value="Bact_OuterMem_StrucFunc"/>
</dbReference>
<reference evidence="6" key="1">
    <citation type="submission" date="2022-04" db="EMBL/GenBank/DDBJ databases">
        <title>Hymenobacter sp. isolated from the air.</title>
        <authorList>
            <person name="Won M."/>
            <person name="Lee C.-M."/>
            <person name="Woen H.-Y."/>
            <person name="Kwon S.-W."/>
        </authorList>
    </citation>
    <scope>NUCLEOTIDE SEQUENCE</scope>
    <source>
        <strain evidence="6">5116S-3</strain>
    </source>
</reference>
<gene>
    <name evidence="6" type="ORF">MUN79_18920</name>
</gene>
<dbReference type="KEGG" id="hcu:MUN79_18920"/>
<accession>A0A8T9Q1H7</accession>
<comment type="subcellular location">
    <subcellularLocation>
        <location evidence="1">Cell outer membrane</location>
    </subcellularLocation>
</comment>
<dbReference type="PROSITE" id="PS51123">
    <property type="entry name" value="OMPA_2"/>
    <property type="match status" value="1"/>
</dbReference>
<dbReference type="GO" id="GO:0009279">
    <property type="term" value="C:cell outer membrane"/>
    <property type="evidence" value="ECO:0007669"/>
    <property type="project" value="UniProtKB-SubCell"/>
</dbReference>
<dbReference type="PANTHER" id="PTHR30329:SF21">
    <property type="entry name" value="LIPOPROTEIN YIAD-RELATED"/>
    <property type="match status" value="1"/>
</dbReference>
<evidence type="ECO:0000313" key="6">
    <source>
        <dbReference type="EMBL" id="UOQ70752.1"/>
    </source>
</evidence>
<evidence type="ECO:0000256" key="1">
    <source>
        <dbReference type="ARBA" id="ARBA00004442"/>
    </source>
</evidence>
<sequence length="364" mass="38706">MKHSFWYGIVGLLLAGPVHGQSLAGVWQGVETDTREAGTAWPAVLRIQKGKGTGLFGVLYQEVSGQPGTSVTFQVQGTPTAGGLRVEHGRKLNETGGSPFTYWCDGAITFTYDPAQEKLTGKATYRPVGDCDVGSFTFYRVKLKSAATVAAGTETTIRVTGRNVLWYADAELKQPVTTGNTYRTKLSKTTTFYLAQGYYSTKQSPVVPITIRVTGSAPVPKPAPPVAALPTPAPTLPAPDTTKPALAAAPPAVVAPAPVVLPTVLFKLGTAELLADGIPVLTQLATELKARPALRIRIAGHTDKIGEPEKNQALSEQRAEAVKAFLVKAGIAAERISTIGYGDTRPLYPSPDARNRRVEVVQME</sequence>
<organism evidence="6 7">
    <name type="scientific">Hymenobacter cellulosilyticus</name>
    <dbReference type="NCBI Taxonomy" id="2932248"/>
    <lineage>
        <taxon>Bacteria</taxon>
        <taxon>Pseudomonadati</taxon>
        <taxon>Bacteroidota</taxon>
        <taxon>Cytophagia</taxon>
        <taxon>Cytophagales</taxon>
        <taxon>Hymenobacteraceae</taxon>
        <taxon>Hymenobacter</taxon>
    </lineage>
</organism>
<evidence type="ECO:0000259" key="5">
    <source>
        <dbReference type="PROSITE" id="PS51123"/>
    </source>
</evidence>
<dbReference type="Gene3D" id="3.30.1330.60">
    <property type="entry name" value="OmpA-like domain"/>
    <property type="match status" value="1"/>
</dbReference>
<evidence type="ECO:0000313" key="7">
    <source>
        <dbReference type="Proteomes" id="UP000831796"/>
    </source>
</evidence>
<dbReference type="InterPro" id="IPR006665">
    <property type="entry name" value="OmpA-like"/>
</dbReference>
<protein>
    <submittedName>
        <fullName evidence="6">OmpA family protein</fullName>
    </submittedName>
</protein>
<name>A0A8T9Q1H7_9BACT</name>
<dbReference type="PANTHER" id="PTHR30329">
    <property type="entry name" value="STATOR ELEMENT OF FLAGELLAR MOTOR COMPLEX"/>
    <property type="match status" value="1"/>
</dbReference>
<keyword evidence="3" id="KW-0998">Cell outer membrane</keyword>
<dbReference type="InterPro" id="IPR036737">
    <property type="entry name" value="OmpA-like_sf"/>
</dbReference>
<dbReference type="PRINTS" id="PR01021">
    <property type="entry name" value="OMPADOMAIN"/>
</dbReference>
<evidence type="ECO:0000256" key="4">
    <source>
        <dbReference type="PROSITE-ProRule" id="PRU00473"/>
    </source>
</evidence>
<feature type="domain" description="OmpA-like" evidence="5">
    <location>
        <begin position="253"/>
        <end position="364"/>
    </location>
</feature>
<dbReference type="InterPro" id="IPR006664">
    <property type="entry name" value="OMP_bac"/>
</dbReference>